<evidence type="ECO:0000313" key="7">
    <source>
        <dbReference type="Proteomes" id="UP000664702"/>
    </source>
</evidence>
<reference evidence="6 7" key="4">
    <citation type="journal article" date="2022" name="Int. J. Syst. Evol. Microbiol.">
        <title>Strains of Bradyrhizobium barranii sp. nov. associated with legumes native to Canada are symbionts of soybeans and belong to different subspecies (subsp. barranii subsp. nov. and subsp. apii subsp. nov.) and symbiovars (sv. glycinearum and sv. septentrionale).</title>
        <authorList>
            <person name="Bromfield E.S.P."/>
            <person name="Cloutier S."/>
            <person name="Wasai-Hara S."/>
            <person name="Minamisawa K."/>
        </authorList>
    </citation>
    <scope>NUCLEOTIDE SEQUENCE [LARGE SCALE GENOMIC DNA]</scope>
    <source>
        <strain evidence="7">144S4</strain>
        <strain evidence="4 6">323S2</strain>
    </source>
</reference>
<proteinExistence type="predicted"/>
<dbReference type="KEGG" id="bban:J4G43_002930"/>
<reference evidence="2" key="3">
    <citation type="submission" date="2021-03" db="EMBL/GenBank/DDBJ databases">
        <title>Whole Genome Sequence of Bradyrhizobium sp. Strain 144S4.</title>
        <authorList>
            <person name="Bromfield E.S.P."/>
            <person name="Cloutier S."/>
        </authorList>
    </citation>
    <scope>NUCLEOTIDE SEQUENCE [LARGE SCALE GENOMIC DNA]</scope>
    <source>
        <strain evidence="2">144S4</strain>
    </source>
</reference>
<accession>A0A7Z0Q9Z2</accession>
<reference evidence="3" key="2">
    <citation type="submission" date="2020-06" db="EMBL/GenBank/DDBJ databases">
        <title>Whole Genome Sequence of Bradyrhizobium sp. Strain 323S2.</title>
        <authorList>
            <person name="Bromfield E.S.P."/>
        </authorList>
    </citation>
    <scope>NUCLEOTIDE SEQUENCE [LARGE SCALE GENOMIC DNA]</scope>
    <source>
        <strain evidence="3">323S2</strain>
    </source>
</reference>
<dbReference type="Proteomes" id="UP000664702">
    <property type="component" value="Chromosome"/>
</dbReference>
<dbReference type="EMBL" id="CP088280">
    <property type="protein sequence ID" value="UGX93932.1"/>
    <property type="molecule type" value="Genomic_DNA"/>
</dbReference>
<dbReference type="AlphaFoldDB" id="A0A7Z0Q9Z2"/>
<evidence type="ECO:0000313" key="3">
    <source>
        <dbReference type="EMBL" id="NYY90011.1"/>
    </source>
</evidence>
<name>A0A7Z0Q9Z2_9BRAD</name>
<feature type="region of interest" description="Disordered" evidence="1">
    <location>
        <begin position="67"/>
        <end position="94"/>
    </location>
</feature>
<evidence type="ECO:0000256" key="1">
    <source>
        <dbReference type="SAM" id="MobiDB-lite"/>
    </source>
</evidence>
<reference evidence="5 6" key="1">
    <citation type="journal article" date="2017" name="Syst. Appl. Microbiol.">
        <title>Soybeans inoculated with root zone soils of Canadian native legumes harbour diverse and novel Bradyrhizobium spp. that possess agricultural potential.</title>
        <authorList>
            <person name="Bromfield E.S.P."/>
            <person name="Cloutier S."/>
            <person name="Tambong J.T."/>
            <person name="Tran Thi T.V."/>
        </authorList>
    </citation>
    <scope>NUCLEOTIDE SEQUENCE [LARGE SCALE GENOMIC DNA]</scope>
    <source>
        <strain evidence="5 6">323S2</strain>
    </source>
</reference>
<feature type="region of interest" description="Disordered" evidence="1">
    <location>
        <begin position="223"/>
        <end position="243"/>
    </location>
</feature>
<organism evidence="3">
    <name type="scientific">Bradyrhizobium barranii subsp. barranii</name>
    <dbReference type="NCBI Taxonomy" id="2823807"/>
    <lineage>
        <taxon>Bacteria</taxon>
        <taxon>Pseudomonadati</taxon>
        <taxon>Pseudomonadota</taxon>
        <taxon>Alphaproteobacteria</taxon>
        <taxon>Hyphomicrobiales</taxon>
        <taxon>Nitrobacteraceae</taxon>
        <taxon>Bradyrhizobium</taxon>
        <taxon>Bradyrhizobium barranii</taxon>
    </lineage>
</organism>
<evidence type="ECO:0000313" key="6">
    <source>
        <dbReference type="Proteomes" id="UP000564836"/>
    </source>
</evidence>
<dbReference type="EMBL" id="JAGEMI010000001">
    <property type="protein sequence ID" value="MBO1860388.1"/>
    <property type="molecule type" value="Genomic_DNA"/>
</dbReference>
<evidence type="ECO:0008006" key="8">
    <source>
        <dbReference type="Google" id="ProtNLM"/>
    </source>
</evidence>
<evidence type="ECO:0000313" key="2">
    <source>
        <dbReference type="EMBL" id="MBO1860388.1"/>
    </source>
</evidence>
<protein>
    <recommendedName>
        <fullName evidence="8">DUF3618 domain-containing protein</fullName>
    </recommendedName>
</protein>
<gene>
    <name evidence="5" type="ORF">G6321_00051660</name>
    <name evidence="3" type="ORF">G6321_16750</name>
    <name evidence="4" type="ORF">J4G43_002930</name>
    <name evidence="2" type="ORF">J4G43_05170</name>
</gene>
<evidence type="ECO:0000313" key="4">
    <source>
        <dbReference type="EMBL" id="UEM13315.1"/>
    </source>
</evidence>
<evidence type="ECO:0000313" key="5">
    <source>
        <dbReference type="EMBL" id="UGX93932.1"/>
    </source>
</evidence>
<sequence>MSGPQTGFFDSLLAAARENPLSAALIGGGALWLMVGDAKLKGAARSAATVASDVVDAGATNLRAAASGLQRTAAPPTAPDMDHEGSGSRGTVDTAADTAAGSMSDATDSVRDRFDEGVAYAREQFAKMGSPLPTADTLAKAQSSIGDVMEKQPLVIGAVGLAIGAALASAFRTSQMEDNYIGEVSDEVKDDLSRRGSAVSQALREAADTLVAEASDMGAEAVDRMRQAGTDATQAAKEKTKQL</sequence>
<dbReference type="RefSeq" id="WP_028150875.1">
    <property type="nucleotide sequence ID" value="NZ_CP086136.1"/>
</dbReference>
<dbReference type="EMBL" id="CP086136">
    <property type="protein sequence ID" value="UEM13315.1"/>
    <property type="molecule type" value="Genomic_DNA"/>
</dbReference>
<dbReference type="EMBL" id="JACBFH010000001">
    <property type="protein sequence ID" value="NYY90011.1"/>
    <property type="molecule type" value="Genomic_DNA"/>
</dbReference>
<dbReference type="Proteomes" id="UP000564836">
    <property type="component" value="Chromosome"/>
</dbReference>